<dbReference type="EMBL" id="LAZR01016801">
    <property type="protein sequence ID" value="KKM02939.1"/>
    <property type="molecule type" value="Genomic_DNA"/>
</dbReference>
<reference evidence="1" key="1">
    <citation type="journal article" date="2015" name="Nature">
        <title>Complex archaea that bridge the gap between prokaryotes and eukaryotes.</title>
        <authorList>
            <person name="Spang A."/>
            <person name="Saw J.H."/>
            <person name="Jorgensen S.L."/>
            <person name="Zaremba-Niedzwiedzka K."/>
            <person name="Martijn J."/>
            <person name="Lind A.E."/>
            <person name="van Eijk R."/>
            <person name="Schleper C."/>
            <person name="Guy L."/>
            <person name="Ettema T.J."/>
        </authorList>
    </citation>
    <scope>NUCLEOTIDE SEQUENCE</scope>
</reference>
<protein>
    <submittedName>
        <fullName evidence="1">Uncharacterized protein</fullName>
    </submittedName>
</protein>
<dbReference type="AlphaFoldDB" id="A0A0F9GVY9"/>
<accession>A0A0F9GVY9</accession>
<evidence type="ECO:0000313" key="1">
    <source>
        <dbReference type="EMBL" id="KKM02939.1"/>
    </source>
</evidence>
<dbReference type="SUPFAM" id="SSF57938">
    <property type="entry name" value="DnaJ/Hsp40 cysteine-rich domain"/>
    <property type="match status" value="1"/>
</dbReference>
<sequence>MNEELELTDWLGRTLNKEQCIKEGFAEPCIECKGKGNKYFTFSGYTQKYLCVTCSGLGILIYY</sequence>
<comment type="caution">
    <text evidence="1">The sequence shown here is derived from an EMBL/GenBank/DDBJ whole genome shotgun (WGS) entry which is preliminary data.</text>
</comment>
<name>A0A0F9GVY9_9ZZZZ</name>
<proteinExistence type="predicted"/>
<dbReference type="InterPro" id="IPR036410">
    <property type="entry name" value="HSP_DnaJ_Cys-rich_dom_sf"/>
</dbReference>
<organism evidence="1">
    <name type="scientific">marine sediment metagenome</name>
    <dbReference type="NCBI Taxonomy" id="412755"/>
    <lineage>
        <taxon>unclassified sequences</taxon>
        <taxon>metagenomes</taxon>
        <taxon>ecological metagenomes</taxon>
    </lineage>
</organism>
<gene>
    <name evidence="1" type="ORF">LCGC14_1779370</name>
</gene>